<evidence type="ECO:0000256" key="11">
    <source>
        <dbReference type="RuleBase" id="RU369090"/>
    </source>
</evidence>
<evidence type="ECO:0000256" key="8">
    <source>
        <dbReference type="ARBA" id="ARBA00022833"/>
    </source>
</evidence>
<evidence type="ECO:0000256" key="12">
    <source>
        <dbReference type="SAM" id="MobiDB-lite"/>
    </source>
</evidence>
<keyword evidence="6 10" id="KW-0863">Zinc-finger</keyword>
<dbReference type="GO" id="GO:0016567">
    <property type="term" value="P:protein ubiquitination"/>
    <property type="evidence" value="ECO:0007669"/>
    <property type="project" value="UniProtKB-UniPathway"/>
</dbReference>
<dbReference type="Pfam" id="PF13445">
    <property type="entry name" value="zf-RING_UBOX"/>
    <property type="match status" value="1"/>
</dbReference>
<comment type="catalytic activity">
    <reaction evidence="1 11">
        <text>S-ubiquitinyl-[E2 ubiquitin-conjugating enzyme]-L-cysteine + [acceptor protein]-L-lysine = [E2 ubiquitin-conjugating enzyme]-L-cysteine + N(6)-ubiquitinyl-[acceptor protein]-L-lysine.</text>
        <dbReference type="EC" id="2.3.2.27"/>
    </reaction>
</comment>
<keyword evidence="9" id="KW-0472">Membrane</keyword>
<comment type="domain">
    <text evidence="11">The RING-type zinc finger domain is responsible for E3 ligase activity.</text>
</comment>
<comment type="caution">
    <text evidence="14">The sequence shown here is derived from an EMBL/GenBank/DDBJ whole genome shotgun (WGS) entry which is preliminary data.</text>
</comment>
<feature type="region of interest" description="Disordered" evidence="12">
    <location>
        <begin position="392"/>
        <end position="419"/>
    </location>
</feature>
<accession>A0A834SNQ6</accession>
<dbReference type="GO" id="GO:0006511">
    <property type="term" value="P:ubiquitin-dependent protein catabolic process"/>
    <property type="evidence" value="ECO:0007669"/>
    <property type="project" value="UniProtKB-UniRule"/>
</dbReference>
<evidence type="ECO:0000256" key="7">
    <source>
        <dbReference type="ARBA" id="ARBA00022786"/>
    </source>
</evidence>
<comment type="subcellular location">
    <subcellularLocation>
        <location evidence="2">Endomembrane system</location>
    </subcellularLocation>
    <subcellularLocation>
        <location evidence="11">Endoplasmic reticulum membrane</location>
        <topology evidence="11">Single-pass type IV membrane protein</topology>
    </subcellularLocation>
</comment>
<dbReference type="GO" id="GO:0008270">
    <property type="term" value="F:zinc ion binding"/>
    <property type="evidence" value="ECO:0007669"/>
    <property type="project" value="UniProtKB-KW"/>
</dbReference>
<organism evidence="14 15">
    <name type="scientific">Senna tora</name>
    <dbReference type="NCBI Taxonomy" id="362788"/>
    <lineage>
        <taxon>Eukaryota</taxon>
        <taxon>Viridiplantae</taxon>
        <taxon>Streptophyta</taxon>
        <taxon>Embryophyta</taxon>
        <taxon>Tracheophyta</taxon>
        <taxon>Spermatophyta</taxon>
        <taxon>Magnoliopsida</taxon>
        <taxon>eudicotyledons</taxon>
        <taxon>Gunneridae</taxon>
        <taxon>Pentapetalae</taxon>
        <taxon>rosids</taxon>
        <taxon>fabids</taxon>
        <taxon>Fabales</taxon>
        <taxon>Fabaceae</taxon>
        <taxon>Caesalpinioideae</taxon>
        <taxon>Cassia clade</taxon>
        <taxon>Senna</taxon>
    </lineage>
</organism>
<dbReference type="InterPro" id="IPR013083">
    <property type="entry name" value="Znf_RING/FYVE/PHD"/>
</dbReference>
<feature type="compositionally biased region" description="Polar residues" evidence="12">
    <location>
        <begin position="347"/>
        <end position="362"/>
    </location>
</feature>
<dbReference type="Gene3D" id="3.30.40.10">
    <property type="entry name" value="Zinc/RING finger domain, C3HC4 (zinc finger)"/>
    <property type="match status" value="1"/>
</dbReference>
<dbReference type="FunFam" id="3.30.40.10:FF:000365">
    <property type="entry name" value="Zinc finger family protein"/>
    <property type="match status" value="1"/>
</dbReference>
<dbReference type="SUPFAM" id="SSF57850">
    <property type="entry name" value="RING/U-box"/>
    <property type="match status" value="1"/>
</dbReference>
<evidence type="ECO:0000256" key="9">
    <source>
        <dbReference type="ARBA" id="ARBA00023136"/>
    </source>
</evidence>
<dbReference type="EMBL" id="JAAIUW010000013">
    <property type="protein sequence ID" value="KAF7804152.1"/>
    <property type="molecule type" value="Genomic_DNA"/>
</dbReference>
<feature type="region of interest" description="Disordered" evidence="12">
    <location>
        <begin position="306"/>
        <end position="369"/>
    </location>
</feature>
<feature type="domain" description="RING-type" evidence="13">
    <location>
        <begin position="142"/>
        <end position="183"/>
    </location>
</feature>
<dbReference type="CDD" id="cd16745">
    <property type="entry name" value="RING-HC_AtRMA-like"/>
    <property type="match status" value="1"/>
</dbReference>
<gene>
    <name evidence="14" type="ORF">G2W53_043263</name>
</gene>
<evidence type="ECO:0000259" key="13">
    <source>
        <dbReference type="PROSITE" id="PS50089"/>
    </source>
</evidence>
<feature type="region of interest" description="Disordered" evidence="12">
    <location>
        <begin position="84"/>
        <end position="130"/>
    </location>
</feature>
<protein>
    <recommendedName>
        <fullName evidence="11">E3 ubiquitin-protein ligase RMA</fullName>
        <ecNumber evidence="11">2.3.2.27</ecNumber>
    </recommendedName>
    <alternativeName>
        <fullName evidence="11">Protein RING membrane-anchor</fullName>
    </alternativeName>
    <alternativeName>
        <fullName evidence="11">RING-type E3 ubiquitin transferase RMA</fullName>
    </alternativeName>
</protein>
<evidence type="ECO:0000256" key="6">
    <source>
        <dbReference type="ARBA" id="ARBA00022771"/>
    </source>
</evidence>
<proteinExistence type="predicted"/>
<evidence type="ECO:0000313" key="15">
    <source>
        <dbReference type="Proteomes" id="UP000634136"/>
    </source>
</evidence>
<dbReference type="PROSITE" id="PS00518">
    <property type="entry name" value="ZF_RING_1"/>
    <property type="match status" value="1"/>
</dbReference>
<dbReference type="PANTHER" id="PTHR12313">
    <property type="entry name" value="E3 UBIQUITIN-PROTEIN LIGASE RNF5-RELATED"/>
    <property type="match status" value="1"/>
</dbReference>
<comment type="function">
    <text evidence="11">E3 ubiquitin-protein ligase.</text>
</comment>
<dbReference type="OrthoDB" id="6270329at2759"/>
<dbReference type="GO" id="GO:0005789">
    <property type="term" value="C:endoplasmic reticulum membrane"/>
    <property type="evidence" value="ECO:0007669"/>
    <property type="project" value="UniProtKB-SubCell"/>
</dbReference>
<keyword evidence="7 11" id="KW-0833">Ubl conjugation pathway</keyword>
<evidence type="ECO:0000256" key="5">
    <source>
        <dbReference type="ARBA" id="ARBA00022723"/>
    </source>
</evidence>
<evidence type="ECO:0000256" key="4">
    <source>
        <dbReference type="ARBA" id="ARBA00022679"/>
    </source>
</evidence>
<comment type="pathway">
    <text evidence="3 11">Protein modification; protein ubiquitination.</text>
</comment>
<evidence type="ECO:0000256" key="10">
    <source>
        <dbReference type="PROSITE-ProRule" id="PRU00175"/>
    </source>
</evidence>
<dbReference type="PROSITE" id="PS50089">
    <property type="entry name" value="ZF_RING_2"/>
    <property type="match status" value="1"/>
</dbReference>
<sequence>MGEEETSNVIMNLDLYLGPASQPQANSEDTDPVILVDNRTEQPLGRFRDVRQRARQALRWRQPHVHAPPEAAIVPMELDQFVPTPGIGTSQQAGQASVEAEPRTEEVPKACENNNGMADDEASEKNDDVENASGNDGTFFDCNICLDLSKDPVVTCCGHLFCWSCLYRWLHVHSEARECPVCKGEVTSNNVTPIYGRANNNVQDPEEDPTLQIPLRPHARRVENLRQTIERTPLRFTLEGVVISLTGRYDHISQYHDFDSVRQMAETTLSLLNELLISRAIRREHNHEAPPNGDTVEVTQNNMTSLDAGEGESRRPRTFSLQISQSPRDRAALSSLPSTADRVDETYLSSRAVSRSQEQNQPVDDRDSYSSVAAVINSESQVDAALEIDSMVSSSRRRNDASRVSDVNSGDSPAHRRRRRHGFGLLEASASVTTHLQCRLQLALVRDYANTIDRFVCRP</sequence>
<reference evidence="14" key="1">
    <citation type="submission" date="2020-09" db="EMBL/GenBank/DDBJ databases">
        <title>Genome-Enabled Discovery of Anthraquinone Biosynthesis in Senna tora.</title>
        <authorList>
            <person name="Kang S.-H."/>
            <person name="Pandey R.P."/>
            <person name="Lee C.-M."/>
            <person name="Sim J.-S."/>
            <person name="Jeong J.-T."/>
            <person name="Choi B.-S."/>
            <person name="Jung M."/>
            <person name="Ginzburg D."/>
            <person name="Zhao K."/>
            <person name="Won S.Y."/>
            <person name="Oh T.-J."/>
            <person name="Yu Y."/>
            <person name="Kim N.-H."/>
            <person name="Lee O.R."/>
            <person name="Lee T.-H."/>
            <person name="Bashyal P."/>
            <person name="Kim T.-S."/>
            <person name="Lee W.-H."/>
            <person name="Kawkins C."/>
            <person name="Kim C.-K."/>
            <person name="Kim J.S."/>
            <person name="Ahn B.O."/>
            <person name="Rhee S.Y."/>
            <person name="Sohng J.K."/>
        </authorList>
    </citation>
    <scope>NUCLEOTIDE SEQUENCE</scope>
    <source>
        <tissue evidence="14">Leaf</tissue>
    </source>
</reference>
<keyword evidence="11" id="KW-0256">Endoplasmic reticulum</keyword>
<evidence type="ECO:0000313" key="14">
    <source>
        <dbReference type="EMBL" id="KAF7804152.1"/>
    </source>
</evidence>
<dbReference type="InterPro" id="IPR001841">
    <property type="entry name" value="Znf_RING"/>
</dbReference>
<dbReference type="SMART" id="SM00184">
    <property type="entry name" value="RING"/>
    <property type="match status" value="1"/>
</dbReference>
<evidence type="ECO:0000256" key="1">
    <source>
        <dbReference type="ARBA" id="ARBA00000900"/>
    </source>
</evidence>
<dbReference type="UniPathway" id="UPA00143"/>
<keyword evidence="5 11" id="KW-0479">Metal-binding</keyword>
<keyword evidence="4 11" id="KW-0808">Transferase</keyword>
<dbReference type="Proteomes" id="UP000634136">
    <property type="component" value="Unassembled WGS sequence"/>
</dbReference>
<keyword evidence="8 11" id="KW-0862">Zinc</keyword>
<keyword evidence="15" id="KW-1185">Reference proteome</keyword>
<dbReference type="InterPro" id="IPR017907">
    <property type="entry name" value="Znf_RING_CS"/>
</dbReference>
<evidence type="ECO:0000256" key="2">
    <source>
        <dbReference type="ARBA" id="ARBA00004308"/>
    </source>
</evidence>
<dbReference type="GO" id="GO:0061630">
    <property type="term" value="F:ubiquitin protein ligase activity"/>
    <property type="evidence" value="ECO:0007669"/>
    <property type="project" value="UniProtKB-UniRule"/>
</dbReference>
<dbReference type="InterPro" id="IPR027370">
    <property type="entry name" value="Znf-RING_euk"/>
</dbReference>
<evidence type="ECO:0000256" key="3">
    <source>
        <dbReference type="ARBA" id="ARBA00004906"/>
    </source>
</evidence>
<dbReference type="InterPro" id="IPR045103">
    <property type="entry name" value="RNF5/RNF185-like"/>
</dbReference>
<dbReference type="AlphaFoldDB" id="A0A834SNQ6"/>
<feature type="compositionally biased region" description="Basic and acidic residues" evidence="12">
    <location>
        <begin position="100"/>
        <end position="109"/>
    </location>
</feature>
<name>A0A834SNQ6_9FABA</name>
<dbReference type="EC" id="2.3.2.27" evidence="11"/>